<gene>
    <name evidence="4" type="ORF">ADIS_2436</name>
</gene>
<feature type="domain" description="Sulfatase N-terminal" evidence="3">
    <location>
        <begin position="4"/>
        <end position="84"/>
    </location>
</feature>
<dbReference type="SUPFAM" id="SSF48371">
    <property type="entry name" value="ARM repeat"/>
    <property type="match status" value="1"/>
</dbReference>
<dbReference type="PANTHER" id="PTHR42693:SF53">
    <property type="entry name" value="ENDO-4-O-SULFATASE"/>
    <property type="match status" value="1"/>
</dbReference>
<dbReference type="GO" id="GO:0047753">
    <property type="term" value="F:choline-sulfatase activity"/>
    <property type="evidence" value="ECO:0007669"/>
    <property type="project" value="UniProtKB-EC"/>
</dbReference>
<evidence type="ECO:0000256" key="1">
    <source>
        <dbReference type="ARBA" id="ARBA00008779"/>
    </source>
</evidence>
<accession>R7ZSL4</accession>
<dbReference type="STRING" id="1232681.ADIS_2436"/>
<dbReference type="PANTHER" id="PTHR42693">
    <property type="entry name" value="ARYLSULFATASE FAMILY MEMBER"/>
    <property type="match status" value="1"/>
</dbReference>
<dbReference type="InterPro" id="IPR000917">
    <property type="entry name" value="Sulfatase_N"/>
</dbReference>
<reference evidence="4 5" key="1">
    <citation type="submission" date="2013-02" db="EMBL/GenBank/DDBJ databases">
        <title>A novel strain isolated from Lonar lake, Maharashtra, India.</title>
        <authorList>
            <person name="Singh A."/>
        </authorList>
    </citation>
    <scope>NUCLEOTIDE SEQUENCE [LARGE SCALE GENOMIC DNA]</scope>
    <source>
        <strain evidence="4 5">AK24</strain>
    </source>
</reference>
<dbReference type="Gene3D" id="1.25.10.10">
    <property type="entry name" value="Leucine-rich Repeat Variant"/>
    <property type="match status" value="1"/>
</dbReference>
<dbReference type="InterPro" id="IPR011989">
    <property type="entry name" value="ARM-like"/>
</dbReference>
<sequence>MSPIYGCYGDEYARTPHIDELAAKSVRFDWAFSNAPICAPARSTLISGMFAPSLGTQHLRSDIPLPEGFRIFPQLLRDAGYYTTNNVKTDYNFSAEGRWDESSQTAHWRNRPEGKPFFSVFNFMITHEGPTNALRASDTEGLTEWNDPHEARLPPFIPDSPVMRQLWAHMYDLLAVFDQGVGRILTELEEDGLLENTIIFVFSDHGNGIPGYKRWLNNAGLQVPFILHIPKKYQHLAPFLTESSTDRPVSFVDFAPTVLGLAGLEAPEWMEGVDFLATAKPETSYVYGYRDRADDCYEVARSVFDGRYLYVRHFMPQLPYFQKAVIFEKEGSYAEFNRLYEQGTLTASALRLMQEKPVEELYDLWEDPFEQHNLIGINDLEGKRKELEDNLIDWMVSHRDTGILTEGIMMMGAMEAETSVFEFARGIPEEDFLDMLGAAGMVGRISEAGELKGALVSDHEVVRFWALVAMDAFPGAAEEVWEQVSSLLYDRSASVAIKAAEVMVKRTGDPRALEVLQQMLAASYEPLVLQAAISVRQLEEKALPLVPAIQRDIFPKYAGEIWGRYRNWSYPMFIGMALDKAQQNSGVHLSPPR</sequence>
<dbReference type="PATRIC" id="fig|1288963.3.peg.2430"/>
<dbReference type="InterPro" id="IPR017850">
    <property type="entry name" value="Alkaline_phosphatase_core_sf"/>
</dbReference>
<organism evidence="4 5">
    <name type="scientific">Lunatimonas lonarensis</name>
    <dbReference type="NCBI Taxonomy" id="1232681"/>
    <lineage>
        <taxon>Bacteria</taxon>
        <taxon>Pseudomonadati</taxon>
        <taxon>Bacteroidota</taxon>
        <taxon>Cytophagia</taxon>
        <taxon>Cytophagales</taxon>
        <taxon>Cyclobacteriaceae</taxon>
    </lineage>
</organism>
<comment type="similarity">
    <text evidence="1">Belongs to the sulfatase family.</text>
</comment>
<dbReference type="GO" id="GO:0004065">
    <property type="term" value="F:arylsulfatase activity"/>
    <property type="evidence" value="ECO:0007669"/>
    <property type="project" value="TreeGrafter"/>
</dbReference>
<dbReference type="Proteomes" id="UP000013909">
    <property type="component" value="Unassembled WGS sequence"/>
</dbReference>
<dbReference type="Gene3D" id="3.40.720.10">
    <property type="entry name" value="Alkaline Phosphatase, subunit A"/>
    <property type="match status" value="1"/>
</dbReference>
<dbReference type="SUPFAM" id="SSF53649">
    <property type="entry name" value="Alkaline phosphatase-like"/>
    <property type="match status" value="1"/>
</dbReference>
<dbReference type="EMBL" id="AQHR01000066">
    <property type="protein sequence ID" value="EON77126.1"/>
    <property type="molecule type" value="Genomic_DNA"/>
</dbReference>
<dbReference type="CDD" id="cd16027">
    <property type="entry name" value="SGSH"/>
    <property type="match status" value="1"/>
</dbReference>
<comment type="caution">
    <text evidence="4">The sequence shown here is derived from an EMBL/GenBank/DDBJ whole genome shotgun (WGS) entry which is preliminary data.</text>
</comment>
<keyword evidence="5" id="KW-1185">Reference proteome</keyword>
<dbReference type="InterPro" id="IPR050738">
    <property type="entry name" value="Sulfatase"/>
</dbReference>
<protein>
    <submittedName>
        <fullName evidence="4">Choline-sulfatase</fullName>
        <ecNumber evidence="4">3.1.6.6</ecNumber>
    </submittedName>
</protein>
<evidence type="ECO:0000313" key="5">
    <source>
        <dbReference type="Proteomes" id="UP000013909"/>
    </source>
</evidence>
<keyword evidence="2 4" id="KW-0378">Hydrolase</keyword>
<evidence type="ECO:0000259" key="3">
    <source>
        <dbReference type="Pfam" id="PF00884"/>
    </source>
</evidence>
<feature type="domain" description="Sulfatase N-terminal" evidence="3">
    <location>
        <begin position="108"/>
        <end position="263"/>
    </location>
</feature>
<dbReference type="InterPro" id="IPR016024">
    <property type="entry name" value="ARM-type_fold"/>
</dbReference>
<name>R7ZSL4_9BACT</name>
<proteinExistence type="inferred from homology"/>
<evidence type="ECO:0000256" key="2">
    <source>
        <dbReference type="ARBA" id="ARBA00022801"/>
    </source>
</evidence>
<evidence type="ECO:0000313" key="4">
    <source>
        <dbReference type="EMBL" id="EON77126.1"/>
    </source>
</evidence>
<dbReference type="Pfam" id="PF00884">
    <property type="entry name" value="Sulfatase"/>
    <property type="match status" value="2"/>
</dbReference>
<dbReference type="AlphaFoldDB" id="R7ZSL4"/>
<dbReference type="EC" id="3.1.6.6" evidence="4"/>